<dbReference type="CDD" id="cd19715">
    <property type="entry name" value="bHLH_TS_amos_like"/>
    <property type="match status" value="1"/>
</dbReference>
<organism evidence="10 11">
    <name type="scientific">Pseudolycoriella hygida</name>
    <dbReference type="NCBI Taxonomy" id="35572"/>
    <lineage>
        <taxon>Eukaryota</taxon>
        <taxon>Metazoa</taxon>
        <taxon>Ecdysozoa</taxon>
        <taxon>Arthropoda</taxon>
        <taxon>Hexapoda</taxon>
        <taxon>Insecta</taxon>
        <taxon>Pterygota</taxon>
        <taxon>Neoptera</taxon>
        <taxon>Endopterygota</taxon>
        <taxon>Diptera</taxon>
        <taxon>Nematocera</taxon>
        <taxon>Sciaroidea</taxon>
        <taxon>Sciaridae</taxon>
        <taxon>Pseudolycoriella</taxon>
    </lineage>
</organism>
<dbReference type="PANTHER" id="PTHR19290:SF162">
    <property type="entry name" value="TRANSCRIPTION FACTOR ATOH7"/>
    <property type="match status" value="1"/>
</dbReference>
<dbReference type="Gene3D" id="4.10.280.10">
    <property type="entry name" value="Helix-loop-helix DNA-binding domain"/>
    <property type="match status" value="1"/>
</dbReference>
<keyword evidence="11" id="KW-1185">Reference proteome</keyword>
<sequence>MNKKPQNVAIKVVKTNQLDGLPMEASIIYPIIQIDRSTVLHIHGYMPPYMMDLSFYRSYSSTEETSSILSNSPPYTSTPSFNSPYSQTTWPIQNSLIDSSSSIRFDHAVVDNSCDVQVAHEVAQRKSKFTPKTNTENQKSRGRRKGTSTKKPKSTSPNIAILKKRRLAANARERRRMSGLNEAFDKLRDVVPSLGADHKLSKFETLQMAQTYISALCDLLERGADETTYTLFQDKNYCGSENCTADKP</sequence>
<dbReference type="GO" id="GO:0016360">
    <property type="term" value="P:sensory organ precursor cell fate determination"/>
    <property type="evidence" value="ECO:0007669"/>
    <property type="project" value="UniProtKB-ARBA"/>
</dbReference>
<dbReference type="AlphaFoldDB" id="A0A9Q0S964"/>
<dbReference type="GO" id="GO:0061564">
    <property type="term" value="P:axon development"/>
    <property type="evidence" value="ECO:0007669"/>
    <property type="project" value="TreeGrafter"/>
</dbReference>
<dbReference type="GO" id="GO:0005634">
    <property type="term" value="C:nucleus"/>
    <property type="evidence" value="ECO:0007669"/>
    <property type="project" value="UniProtKB-SubCell"/>
</dbReference>
<dbReference type="GO" id="GO:0070888">
    <property type="term" value="F:E-box binding"/>
    <property type="evidence" value="ECO:0007669"/>
    <property type="project" value="TreeGrafter"/>
</dbReference>
<keyword evidence="3" id="KW-0221">Differentiation</keyword>
<dbReference type="Pfam" id="PF00010">
    <property type="entry name" value="HLH"/>
    <property type="match status" value="1"/>
</dbReference>
<evidence type="ECO:0000313" key="10">
    <source>
        <dbReference type="EMBL" id="KAJ6648683.1"/>
    </source>
</evidence>
<dbReference type="PROSITE" id="PS50888">
    <property type="entry name" value="BHLH"/>
    <property type="match status" value="1"/>
</dbReference>
<evidence type="ECO:0000256" key="4">
    <source>
        <dbReference type="ARBA" id="ARBA00022902"/>
    </source>
</evidence>
<keyword evidence="5" id="KW-0805">Transcription regulation</keyword>
<keyword evidence="6" id="KW-0804">Transcription</keyword>
<protein>
    <submittedName>
        <fullName evidence="10">Basic helix-loop-helix transcription factor amos</fullName>
    </submittedName>
</protein>
<evidence type="ECO:0000313" key="11">
    <source>
        <dbReference type="Proteomes" id="UP001151699"/>
    </source>
</evidence>
<dbReference type="Proteomes" id="UP001151699">
    <property type="component" value="Chromosome A"/>
</dbReference>
<dbReference type="SMART" id="SM00353">
    <property type="entry name" value="HLH"/>
    <property type="match status" value="1"/>
</dbReference>
<evidence type="ECO:0000256" key="3">
    <source>
        <dbReference type="ARBA" id="ARBA00022782"/>
    </source>
</evidence>
<dbReference type="OrthoDB" id="6161578at2759"/>
<reference evidence="10" key="1">
    <citation type="submission" date="2022-07" db="EMBL/GenBank/DDBJ databases">
        <authorList>
            <person name="Trinca V."/>
            <person name="Uliana J.V.C."/>
            <person name="Torres T.T."/>
            <person name="Ward R.J."/>
            <person name="Monesi N."/>
        </authorList>
    </citation>
    <scope>NUCLEOTIDE SEQUENCE</scope>
    <source>
        <strain evidence="10">HSMRA1968</strain>
        <tissue evidence="10">Whole embryos</tissue>
    </source>
</reference>
<evidence type="ECO:0000256" key="8">
    <source>
        <dbReference type="SAM" id="MobiDB-lite"/>
    </source>
</evidence>
<dbReference type="GO" id="GO:0046982">
    <property type="term" value="F:protein heterodimerization activity"/>
    <property type="evidence" value="ECO:0007669"/>
    <property type="project" value="UniProtKB-ARBA"/>
</dbReference>
<gene>
    <name evidence="10" type="primary">amos</name>
    <name evidence="10" type="ORF">Bhyg_03914</name>
</gene>
<comment type="caution">
    <text evidence="10">The sequence shown here is derived from an EMBL/GenBank/DDBJ whole genome shotgun (WGS) entry which is preliminary data.</text>
</comment>
<dbReference type="GO" id="GO:0000981">
    <property type="term" value="F:DNA-binding transcription factor activity, RNA polymerase II-specific"/>
    <property type="evidence" value="ECO:0007669"/>
    <property type="project" value="TreeGrafter"/>
</dbReference>
<feature type="region of interest" description="Disordered" evidence="8">
    <location>
        <begin position="125"/>
        <end position="157"/>
    </location>
</feature>
<dbReference type="PANTHER" id="PTHR19290">
    <property type="entry name" value="BASIC HELIX-LOOP-HELIX PROTEIN NEUROGENIN-RELATED"/>
    <property type="match status" value="1"/>
</dbReference>
<name>A0A9Q0S964_9DIPT</name>
<dbReference type="EMBL" id="WJQU01000001">
    <property type="protein sequence ID" value="KAJ6648683.1"/>
    <property type="molecule type" value="Genomic_DNA"/>
</dbReference>
<evidence type="ECO:0000256" key="7">
    <source>
        <dbReference type="ARBA" id="ARBA00023242"/>
    </source>
</evidence>
<dbReference type="GO" id="GO:0045944">
    <property type="term" value="P:positive regulation of transcription by RNA polymerase II"/>
    <property type="evidence" value="ECO:0007669"/>
    <property type="project" value="TreeGrafter"/>
</dbReference>
<feature type="domain" description="BHLH" evidence="9">
    <location>
        <begin position="164"/>
        <end position="216"/>
    </location>
</feature>
<proteinExistence type="predicted"/>
<dbReference type="InterPro" id="IPR036638">
    <property type="entry name" value="HLH_DNA-bd_sf"/>
</dbReference>
<evidence type="ECO:0000259" key="9">
    <source>
        <dbReference type="PROSITE" id="PS50888"/>
    </source>
</evidence>
<evidence type="ECO:0000256" key="6">
    <source>
        <dbReference type="ARBA" id="ARBA00023163"/>
    </source>
</evidence>
<evidence type="ECO:0000256" key="1">
    <source>
        <dbReference type="ARBA" id="ARBA00004123"/>
    </source>
</evidence>
<dbReference type="SUPFAM" id="SSF47459">
    <property type="entry name" value="HLH, helix-loop-helix DNA-binding domain"/>
    <property type="match status" value="1"/>
</dbReference>
<dbReference type="FunFam" id="4.10.280.10:FF:000025">
    <property type="entry name" value="protein atonal homolog 7"/>
    <property type="match status" value="1"/>
</dbReference>
<dbReference type="InterPro" id="IPR011598">
    <property type="entry name" value="bHLH_dom"/>
</dbReference>
<keyword evidence="7" id="KW-0539">Nucleus</keyword>
<feature type="compositionally biased region" description="Basic residues" evidence="8">
    <location>
        <begin position="140"/>
        <end position="153"/>
    </location>
</feature>
<comment type="subcellular location">
    <subcellularLocation>
        <location evidence="1">Nucleus</location>
    </subcellularLocation>
</comment>
<keyword evidence="2" id="KW-0217">Developmental protein</keyword>
<dbReference type="InterPro" id="IPR050359">
    <property type="entry name" value="bHLH_transcription_factors"/>
</dbReference>
<evidence type="ECO:0000256" key="2">
    <source>
        <dbReference type="ARBA" id="ARBA00022473"/>
    </source>
</evidence>
<accession>A0A9Q0S964</accession>
<evidence type="ECO:0000256" key="5">
    <source>
        <dbReference type="ARBA" id="ARBA00023015"/>
    </source>
</evidence>
<keyword evidence="4" id="KW-0524">Neurogenesis</keyword>